<organism evidence="1 2">
    <name type="scientific">Clonostachys byssicola</name>
    <dbReference type="NCBI Taxonomy" id="160290"/>
    <lineage>
        <taxon>Eukaryota</taxon>
        <taxon>Fungi</taxon>
        <taxon>Dikarya</taxon>
        <taxon>Ascomycota</taxon>
        <taxon>Pezizomycotina</taxon>
        <taxon>Sordariomycetes</taxon>
        <taxon>Hypocreomycetidae</taxon>
        <taxon>Hypocreales</taxon>
        <taxon>Bionectriaceae</taxon>
        <taxon>Clonostachys</taxon>
    </lineage>
</organism>
<reference evidence="2" key="1">
    <citation type="submission" date="2019-06" db="EMBL/GenBank/DDBJ databases">
        <authorList>
            <person name="Broberg M."/>
        </authorList>
    </citation>
    <scope>NUCLEOTIDE SEQUENCE [LARGE SCALE GENOMIC DNA]</scope>
</reference>
<evidence type="ECO:0000313" key="2">
    <source>
        <dbReference type="Proteomes" id="UP000754883"/>
    </source>
</evidence>
<keyword evidence="2" id="KW-1185">Reference proteome</keyword>
<dbReference type="AlphaFoldDB" id="A0A9N9UU12"/>
<feature type="non-terminal residue" evidence="1">
    <location>
        <position position="1"/>
    </location>
</feature>
<dbReference type="EMBL" id="CABFNO020001546">
    <property type="protein sequence ID" value="CAG9998237.1"/>
    <property type="molecule type" value="Genomic_DNA"/>
</dbReference>
<evidence type="ECO:0000313" key="1">
    <source>
        <dbReference type="EMBL" id="CAG9998237.1"/>
    </source>
</evidence>
<sequence length="76" mass="8483">MWILSLGDAQRDTGFRQENGPVLLPMHKDCSARFDVLQSMAEEALLLPLKAETEDNGSFQQHMLLGIIISRLGDGR</sequence>
<accession>A0A9N9UU12</accession>
<protein>
    <submittedName>
        <fullName evidence="1">Uncharacterized protein</fullName>
    </submittedName>
</protein>
<reference evidence="1 2" key="2">
    <citation type="submission" date="2021-10" db="EMBL/GenBank/DDBJ databases">
        <authorList>
            <person name="Piombo E."/>
        </authorList>
    </citation>
    <scope>NUCLEOTIDE SEQUENCE [LARGE SCALE GENOMIC DNA]</scope>
</reference>
<name>A0A9N9UU12_9HYPO</name>
<dbReference type="Proteomes" id="UP000754883">
    <property type="component" value="Unassembled WGS sequence"/>
</dbReference>
<gene>
    <name evidence="1" type="ORF">CBYS24578_00003537</name>
</gene>
<proteinExistence type="predicted"/>
<comment type="caution">
    <text evidence="1">The sequence shown here is derived from an EMBL/GenBank/DDBJ whole genome shotgun (WGS) entry which is preliminary data.</text>
</comment>